<evidence type="ECO:0000313" key="1">
    <source>
        <dbReference type="EMBL" id="MBD3920822.1"/>
    </source>
</evidence>
<sequence>MNDLRLSIRQTYAAIGIHSEPSRLEINSSPGEQAIEQPAAKMEFESTSSKLTIDSTEAWHALGHGPNLEWNSGIYSQMPSIFLQQLARKVEEGRRMADITNPRSAFADLAKDALFRSNPVNYQIKAPGYNNVKVEYEPGTVHTEIEASAVQIDYTPHRPEIKAQRGNFEIYMRQKNEINIQVTPYDWYK</sequence>
<protein>
    <submittedName>
        <fullName evidence="1">Uncharacterized protein</fullName>
    </submittedName>
</protein>
<keyword evidence="2" id="KW-1185">Reference proteome</keyword>
<dbReference type="InterPro" id="IPR045527">
    <property type="entry name" value="DUF6470"/>
</dbReference>
<dbReference type="EMBL" id="JACXZA010000004">
    <property type="protein sequence ID" value="MBD3920822.1"/>
    <property type="molecule type" value="Genomic_DNA"/>
</dbReference>
<comment type="caution">
    <text evidence="1">The sequence shown here is derived from an EMBL/GenBank/DDBJ whole genome shotgun (WGS) entry which is preliminary data.</text>
</comment>
<accession>A0ABR8MY03</accession>
<proteinExistence type="predicted"/>
<name>A0ABR8MY03_9BACL</name>
<reference evidence="1 2" key="1">
    <citation type="submission" date="2020-09" db="EMBL/GenBank/DDBJ databases">
        <title>Paenibacillus sp. strain PR3 16S rRNA gene Genome sequencing and assembly.</title>
        <authorList>
            <person name="Kim J."/>
        </authorList>
    </citation>
    <scope>NUCLEOTIDE SEQUENCE [LARGE SCALE GENOMIC DNA]</scope>
    <source>
        <strain evidence="1 2">PR3</strain>
    </source>
</reference>
<dbReference type="RefSeq" id="WP_191205086.1">
    <property type="nucleotide sequence ID" value="NZ_JACXZA010000004.1"/>
</dbReference>
<gene>
    <name evidence="1" type="ORF">H8B09_18795</name>
</gene>
<dbReference type="Pfam" id="PF20074">
    <property type="entry name" value="DUF6470"/>
    <property type="match status" value="1"/>
</dbReference>
<dbReference type="Proteomes" id="UP000609346">
    <property type="component" value="Unassembled WGS sequence"/>
</dbReference>
<evidence type="ECO:0000313" key="2">
    <source>
        <dbReference type="Proteomes" id="UP000609346"/>
    </source>
</evidence>
<organism evidence="1 2">
    <name type="scientific">Paenibacillus terricola</name>
    <dbReference type="NCBI Taxonomy" id="2763503"/>
    <lineage>
        <taxon>Bacteria</taxon>
        <taxon>Bacillati</taxon>
        <taxon>Bacillota</taxon>
        <taxon>Bacilli</taxon>
        <taxon>Bacillales</taxon>
        <taxon>Paenibacillaceae</taxon>
        <taxon>Paenibacillus</taxon>
    </lineage>
</organism>